<comment type="caution">
    <text evidence="3">The sequence shown here is derived from an EMBL/GenBank/DDBJ whole genome shotgun (WGS) entry which is preliminary data.</text>
</comment>
<keyword evidence="2" id="KW-0812">Transmembrane</keyword>
<evidence type="ECO:0000256" key="2">
    <source>
        <dbReference type="SAM" id="Phobius"/>
    </source>
</evidence>
<organism evidence="3 4">
    <name type="scientific">Pleurodeles waltl</name>
    <name type="common">Iberian ribbed newt</name>
    <dbReference type="NCBI Taxonomy" id="8319"/>
    <lineage>
        <taxon>Eukaryota</taxon>
        <taxon>Metazoa</taxon>
        <taxon>Chordata</taxon>
        <taxon>Craniata</taxon>
        <taxon>Vertebrata</taxon>
        <taxon>Euteleostomi</taxon>
        <taxon>Amphibia</taxon>
        <taxon>Batrachia</taxon>
        <taxon>Caudata</taxon>
        <taxon>Salamandroidea</taxon>
        <taxon>Salamandridae</taxon>
        <taxon>Pleurodelinae</taxon>
        <taxon>Pleurodeles</taxon>
    </lineage>
</organism>
<dbReference type="Proteomes" id="UP001066276">
    <property type="component" value="Chromosome 11"/>
</dbReference>
<gene>
    <name evidence="3" type="ORF">NDU88_003793</name>
</gene>
<dbReference type="AlphaFoldDB" id="A0AAV7LJL1"/>
<reference evidence="3" key="1">
    <citation type="journal article" date="2022" name="bioRxiv">
        <title>Sequencing and chromosome-scale assembly of the giantPleurodeles waltlgenome.</title>
        <authorList>
            <person name="Brown T."/>
            <person name="Elewa A."/>
            <person name="Iarovenko S."/>
            <person name="Subramanian E."/>
            <person name="Araus A.J."/>
            <person name="Petzold A."/>
            <person name="Susuki M."/>
            <person name="Suzuki K.-i.T."/>
            <person name="Hayashi T."/>
            <person name="Toyoda A."/>
            <person name="Oliveira C."/>
            <person name="Osipova E."/>
            <person name="Leigh N.D."/>
            <person name="Simon A."/>
            <person name="Yun M.H."/>
        </authorList>
    </citation>
    <scope>NUCLEOTIDE SEQUENCE</scope>
    <source>
        <strain evidence="3">20211129_DDA</strain>
        <tissue evidence="3">Liver</tissue>
    </source>
</reference>
<name>A0AAV7LJL1_PLEWA</name>
<proteinExistence type="predicted"/>
<keyword evidence="4" id="KW-1185">Reference proteome</keyword>
<evidence type="ECO:0000256" key="1">
    <source>
        <dbReference type="SAM" id="MobiDB-lite"/>
    </source>
</evidence>
<keyword evidence="2" id="KW-0472">Membrane</keyword>
<feature type="region of interest" description="Disordered" evidence="1">
    <location>
        <begin position="97"/>
        <end position="122"/>
    </location>
</feature>
<protein>
    <submittedName>
        <fullName evidence="3">Uncharacterized protein</fullName>
    </submittedName>
</protein>
<evidence type="ECO:0000313" key="4">
    <source>
        <dbReference type="Proteomes" id="UP001066276"/>
    </source>
</evidence>
<keyword evidence="2" id="KW-1133">Transmembrane helix</keyword>
<evidence type="ECO:0000313" key="3">
    <source>
        <dbReference type="EMBL" id="KAJ1090664.1"/>
    </source>
</evidence>
<dbReference type="EMBL" id="JANPWB010000015">
    <property type="protein sequence ID" value="KAJ1090664.1"/>
    <property type="molecule type" value="Genomic_DNA"/>
</dbReference>
<sequence>MCNGYYGPLHPSFPILLVALTFMGAPGAFPWRISVALRCQRAARWRPCRGRLGQSQHKSLAEFGACNEGSRCLKLLRVAGEGKKVLPQLLEMPAQSLDGELSKGADNKAQPVKRMKKGGSERQLLRPGVLAACRRGKEA</sequence>
<accession>A0AAV7LJL1</accession>
<feature type="transmembrane region" description="Helical" evidence="2">
    <location>
        <begin position="12"/>
        <end position="31"/>
    </location>
</feature>